<dbReference type="InterPro" id="IPR002300">
    <property type="entry name" value="aa-tRNA-synth_Ia"/>
</dbReference>
<feature type="domain" description="Aminoacyl-tRNA synthetase class Ia" evidence="7">
    <location>
        <begin position="82"/>
        <end position="240"/>
    </location>
</feature>
<dbReference type="Gene3D" id="3.40.50.620">
    <property type="entry name" value="HUPs"/>
    <property type="match status" value="1"/>
</dbReference>
<protein>
    <recommendedName>
        <fullName evidence="1">isoleucine--tRNA ligase</fullName>
        <ecNumber evidence="1">6.1.1.5</ecNumber>
    </recommendedName>
</protein>
<comment type="caution">
    <text evidence="8">The sequence shown here is derived from an EMBL/GenBank/DDBJ whole genome shotgun (WGS) entry which is preliminary data.</text>
</comment>
<dbReference type="PANTHER" id="PTHR42765:SF1">
    <property type="entry name" value="ISOLEUCINE--TRNA LIGASE, MITOCHONDRIAL"/>
    <property type="match status" value="1"/>
</dbReference>
<dbReference type="GO" id="GO:0006428">
    <property type="term" value="P:isoleucyl-tRNA aminoacylation"/>
    <property type="evidence" value="ECO:0007669"/>
    <property type="project" value="InterPro"/>
</dbReference>
<dbReference type="PANTHER" id="PTHR42765">
    <property type="entry name" value="SOLEUCYL-TRNA SYNTHETASE"/>
    <property type="match status" value="1"/>
</dbReference>
<dbReference type="InterPro" id="IPR002301">
    <property type="entry name" value="Ile-tRNA-ligase"/>
</dbReference>
<dbReference type="SUPFAM" id="SSF50677">
    <property type="entry name" value="ValRS/IleRS/LeuRS editing domain"/>
    <property type="match status" value="1"/>
</dbReference>
<evidence type="ECO:0000256" key="6">
    <source>
        <dbReference type="ARBA" id="ARBA00023146"/>
    </source>
</evidence>
<gene>
    <name evidence="8" type="ORF">S12H4_48667</name>
</gene>
<dbReference type="Pfam" id="PF00133">
    <property type="entry name" value="tRNA-synt_1"/>
    <property type="match status" value="1"/>
</dbReference>
<dbReference type="GO" id="GO:0005829">
    <property type="term" value="C:cytosol"/>
    <property type="evidence" value="ECO:0007669"/>
    <property type="project" value="TreeGrafter"/>
</dbReference>
<dbReference type="InterPro" id="IPR014729">
    <property type="entry name" value="Rossmann-like_a/b/a_fold"/>
</dbReference>
<keyword evidence="2" id="KW-0436">Ligase</keyword>
<evidence type="ECO:0000256" key="5">
    <source>
        <dbReference type="ARBA" id="ARBA00022917"/>
    </source>
</evidence>
<dbReference type="PRINTS" id="PR00984">
    <property type="entry name" value="TRNASYNTHILE"/>
</dbReference>
<sequence>MHTAPGHGQEDYSTAQTYKLSVIMPVDEKGKFDKSCAEFSGMQVFQANEAIIDKMGKNSSLLYATDTLHSYPHCWRCKKPLITRGTKQWFINVEHKKLRKKALTLIKNVRWIPKGGENRISSMIQSRPDWCLSRQRLWGVPIPVLYCKNCGKEIVEPAIMERFARIASGEGSDAWFTKSVDELVGKKIHCPACKGDHFLKEEDIIDVWFDSGISHQAVLTKDRELTFPATLYLEGSDQHR</sequence>
<evidence type="ECO:0000256" key="1">
    <source>
        <dbReference type="ARBA" id="ARBA00013165"/>
    </source>
</evidence>
<dbReference type="GO" id="GO:0004822">
    <property type="term" value="F:isoleucine-tRNA ligase activity"/>
    <property type="evidence" value="ECO:0007669"/>
    <property type="project" value="UniProtKB-EC"/>
</dbReference>
<accession>X1V1E0</accession>
<proteinExistence type="predicted"/>
<evidence type="ECO:0000256" key="2">
    <source>
        <dbReference type="ARBA" id="ARBA00022598"/>
    </source>
</evidence>
<feature type="non-terminal residue" evidence="8">
    <location>
        <position position="240"/>
    </location>
</feature>
<keyword evidence="5" id="KW-0648">Protein biosynthesis</keyword>
<dbReference type="Gene3D" id="3.90.740.10">
    <property type="entry name" value="Valyl/Leucyl/Isoleucyl-tRNA synthetase, editing domain"/>
    <property type="match status" value="1"/>
</dbReference>
<dbReference type="EMBL" id="BARW01030441">
    <property type="protein sequence ID" value="GAJ05961.1"/>
    <property type="molecule type" value="Genomic_DNA"/>
</dbReference>
<dbReference type="GO" id="GO:0005524">
    <property type="term" value="F:ATP binding"/>
    <property type="evidence" value="ECO:0007669"/>
    <property type="project" value="UniProtKB-KW"/>
</dbReference>
<keyword evidence="3" id="KW-0547">Nucleotide-binding</keyword>
<organism evidence="8">
    <name type="scientific">marine sediment metagenome</name>
    <dbReference type="NCBI Taxonomy" id="412755"/>
    <lineage>
        <taxon>unclassified sequences</taxon>
        <taxon>metagenomes</taxon>
        <taxon>ecological metagenomes</taxon>
    </lineage>
</organism>
<name>X1V1E0_9ZZZZ</name>
<dbReference type="EC" id="6.1.1.5" evidence="1"/>
<evidence type="ECO:0000259" key="7">
    <source>
        <dbReference type="Pfam" id="PF00133"/>
    </source>
</evidence>
<evidence type="ECO:0000256" key="3">
    <source>
        <dbReference type="ARBA" id="ARBA00022741"/>
    </source>
</evidence>
<dbReference type="InterPro" id="IPR009008">
    <property type="entry name" value="Val/Leu/Ile-tRNA-synth_edit"/>
</dbReference>
<reference evidence="8" key="1">
    <citation type="journal article" date="2014" name="Front. Microbiol.">
        <title>High frequency of phylogenetically diverse reductive dehalogenase-homologous genes in deep subseafloor sedimentary metagenomes.</title>
        <authorList>
            <person name="Kawai M."/>
            <person name="Futagami T."/>
            <person name="Toyoda A."/>
            <person name="Takaki Y."/>
            <person name="Nishi S."/>
            <person name="Hori S."/>
            <person name="Arai W."/>
            <person name="Tsubouchi T."/>
            <person name="Morono Y."/>
            <person name="Uchiyama I."/>
            <person name="Ito T."/>
            <person name="Fujiyama A."/>
            <person name="Inagaki F."/>
            <person name="Takami H."/>
        </authorList>
    </citation>
    <scope>NUCLEOTIDE SEQUENCE</scope>
    <source>
        <strain evidence="8">Expedition CK06-06</strain>
    </source>
</reference>
<dbReference type="AlphaFoldDB" id="X1V1E0"/>
<dbReference type="InterPro" id="IPR050081">
    <property type="entry name" value="Ile-tRNA_ligase"/>
</dbReference>
<evidence type="ECO:0000256" key="4">
    <source>
        <dbReference type="ARBA" id="ARBA00022840"/>
    </source>
</evidence>
<keyword evidence="4" id="KW-0067">ATP-binding</keyword>
<dbReference type="SUPFAM" id="SSF52374">
    <property type="entry name" value="Nucleotidylyl transferase"/>
    <property type="match status" value="1"/>
</dbReference>
<dbReference type="GO" id="GO:0002161">
    <property type="term" value="F:aminoacyl-tRNA deacylase activity"/>
    <property type="evidence" value="ECO:0007669"/>
    <property type="project" value="InterPro"/>
</dbReference>
<keyword evidence="6" id="KW-0030">Aminoacyl-tRNA synthetase</keyword>
<evidence type="ECO:0000313" key="8">
    <source>
        <dbReference type="EMBL" id="GAJ05961.1"/>
    </source>
</evidence>